<dbReference type="AlphaFoldDB" id="M2XXR4"/>
<dbReference type="STRING" id="130081.M2XXR4"/>
<evidence type="ECO:0000256" key="7">
    <source>
        <dbReference type="ARBA" id="ARBA00049014"/>
    </source>
</evidence>
<evidence type="ECO:0000256" key="4">
    <source>
        <dbReference type="ARBA" id="ARBA00022840"/>
    </source>
</evidence>
<dbReference type="PANTHER" id="PTHR48013">
    <property type="entry name" value="DUAL SPECIFICITY MITOGEN-ACTIVATED PROTEIN KINASE KINASE 5-RELATED"/>
    <property type="match status" value="1"/>
</dbReference>
<comment type="similarity">
    <text evidence="5">Belongs to the protein kinase superfamily. STE Ser/Thr protein kinase family. MAP kinase kinase subfamily.</text>
</comment>
<evidence type="ECO:0000313" key="13">
    <source>
        <dbReference type="EMBL" id="EME28403.1"/>
    </source>
</evidence>
<dbReference type="PROSITE" id="PS00108">
    <property type="entry name" value="PROTEIN_KINASE_ST"/>
    <property type="match status" value="1"/>
</dbReference>
<feature type="chain" id="PRO_5004029790" description="mitogen-activated protein kinase kinase" evidence="11">
    <location>
        <begin position="23"/>
        <end position="830"/>
    </location>
</feature>
<protein>
    <recommendedName>
        <fullName evidence="6">mitogen-activated protein kinase kinase</fullName>
        <ecNumber evidence="6">2.7.12.2</ecNumber>
    </recommendedName>
</protein>
<dbReference type="Gramene" id="EME28403">
    <property type="protein sequence ID" value="EME28403"/>
    <property type="gene ID" value="Gasu_40980"/>
</dbReference>
<dbReference type="Proteomes" id="UP000030680">
    <property type="component" value="Unassembled WGS sequence"/>
</dbReference>
<evidence type="ECO:0000256" key="6">
    <source>
        <dbReference type="ARBA" id="ARBA00038999"/>
    </source>
</evidence>
<keyword evidence="2" id="KW-0547">Nucleotide-binding</keyword>
<dbReference type="GO" id="GO:0004708">
    <property type="term" value="F:MAP kinase kinase activity"/>
    <property type="evidence" value="ECO:0007669"/>
    <property type="project" value="UniProtKB-EC"/>
</dbReference>
<dbReference type="PANTHER" id="PTHR48013:SF9">
    <property type="entry name" value="DUAL SPECIFICITY MITOGEN-ACTIVATED PROTEIN KINASE KINASE 5"/>
    <property type="match status" value="1"/>
</dbReference>
<evidence type="ECO:0000256" key="8">
    <source>
        <dbReference type="ARBA" id="ARBA00049299"/>
    </source>
</evidence>
<accession>M2XXR4</accession>
<gene>
    <name evidence="13" type="ORF">Gasu_40980</name>
</gene>
<evidence type="ECO:0000256" key="9">
    <source>
        <dbReference type="ARBA" id="ARBA00051693"/>
    </source>
</evidence>
<feature type="signal peptide" evidence="11">
    <location>
        <begin position="1"/>
        <end position="22"/>
    </location>
</feature>
<sequence>MISLSVAFILFLPTMYDDAVFALLQPRFNLGNPSLIHVIKKNFWCLKMLFKFRKSSSIEFSVPSSSASLIVVFLLSLGRAARSRCDFKQFCLVNCPRQRKRIALTQLSSISVCGLKRRRLLQSWVHLEASVTFVSLPIAHRAILVITAAKAYTMSFADQPKNSEYEKEQQLDTSGRVDNTSAKRTPVKSFANASSVHTAPLLVESDPCELRVVENDDNNNEQSLGAKRESTHNKRRSKKKPPPLQLSNPNLFLSSHHYEALGTFEVRMPTDVQQREKGSQICSNSCISPQELLTEFEWDNRVFSITHHGIRLSSNVTCFEELRFATSNPQKQHNKVVSSKWGRPSTQDVMENNLCESLQQQLVITDETNHSSVIGEVLFSPVVQKMIGHVSCLEQPSVQKNWSPSLEDPTRECNLSDFSLCTNTNPNSGYKTQDAFFDSHLQYSQTEAEYPMMEGTKRIIANDEGSSCMTPKDWIDEHYCPFPFHSLKLQGTIGIGRTCTVYKARRKEYPDSEIAVKVIEVVTSHAQRKSLLKELRVLFYTYFHPHPNIVEFYGACFLDGQVFIGLEYMPMGTLRHILSLKKQVDENFARSVAFQMVCALDYLHGEIRCIHRDIKPGNILFGTQGQVKLCDFGLASKGFSSKGCHRCKKHTFVGTTLYMAPEMLRGEAYDTKIDIWSLGMTIRESLGGCHPFRSILEESTSELDLFLRLEAAEVAEGCSFSFNKEEWKIPVTINQMQGQDTDLSIAGRDFLIKCLELKADDRPSAQELLQHPWFDTIRKEALDILNSDHVEWKDLQVAMRRVAQCRIVEALDWQQVRHHSKERSPILWST</sequence>
<evidence type="ECO:0000256" key="2">
    <source>
        <dbReference type="ARBA" id="ARBA00022741"/>
    </source>
</evidence>
<keyword evidence="13" id="KW-0723">Serine/threonine-protein kinase</keyword>
<dbReference type="SMART" id="SM00220">
    <property type="entry name" value="S_TKc"/>
    <property type="match status" value="1"/>
</dbReference>
<dbReference type="GeneID" id="17087241"/>
<dbReference type="RefSeq" id="XP_005704923.1">
    <property type="nucleotide sequence ID" value="XM_005704866.1"/>
</dbReference>
<reference evidence="14" key="1">
    <citation type="journal article" date="2013" name="Science">
        <title>Gene transfer from bacteria and archaea facilitated evolution of an extremophilic eukaryote.</title>
        <authorList>
            <person name="Schonknecht G."/>
            <person name="Chen W.H."/>
            <person name="Ternes C.M."/>
            <person name="Barbier G.G."/>
            <person name="Shrestha R.P."/>
            <person name="Stanke M."/>
            <person name="Brautigam A."/>
            <person name="Baker B.J."/>
            <person name="Banfield J.F."/>
            <person name="Garavito R.M."/>
            <person name="Carr K."/>
            <person name="Wilkerson C."/>
            <person name="Rensing S.A."/>
            <person name="Gagneul D."/>
            <person name="Dickenson N.E."/>
            <person name="Oesterhelt C."/>
            <person name="Lercher M.J."/>
            <person name="Weber A.P."/>
        </authorList>
    </citation>
    <scope>NUCLEOTIDE SEQUENCE [LARGE SCALE GENOMIC DNA]</scope>
    <source>
        <strain evidence="14">074W</strain>
    </source>
</reference>
<dbReference type="GO" id="GO:0004674">
    <property type="term" value="F:protein serine/threonine kinase activity"/>
    <property type="evidence" value="ECO:0007669"/>
    <property type="project" value="UniProtKB-KW"/>
</dbReference>
<dbReference type="EMBL" id="KB454520">
    <property type="protein sequence ID" value="EME28403.1"/>
    <property type="molecule type" value="Genomic_DNA"/>
</dbReference>
<comment type="catalytic activity">
    <reaction evidence="8">
        <text>L-threonyl-[protein] + ATP = O-phospho-L-threonyl-[protein] + ADP + H(+)</text>
        <dbReference type="Rhea" id="RHEA:46608"/>
        <dbReference type="Rhea" id="RHEA-COMP:11060"/>
        <dbReference type="Rhea" id="RHEA-COMP:11605"/>
        <dbReference type="ChEBI" id="CHEBI:15378"/>
        <dbReference type="ChEBI" id="CHEBI:30013"/>
        <dbReference type="ChEBI" id="CHEBI:30616"/>
        <dbReference type="ChEBI" id="CHEBI:61977"/>
        <dbReference type="ChEBI" id="CHEBI:456216"/>
        <dbReference type="EC" id="2.7.12.2"/>
    </reaction>
</comment>
<evidence type="ECO:0000256" key="10">
    <source>
        <dbReference type="SAM" id="MobiDB-lite"/>
    </source>
</evidence>
<evidence type="ECO:0000256" key="5">
    <source>
        <dbReference type="ARBA" id="ARBA00038035"/>
    </source>
</evidence>
<dbReference type="EC" id="2.7.12.2" evidence="6"/>
<dbReference type="KEGG" id="gsl:Gasu_40980"/>
<keyword evidence="11" id="KW-0732">Signal</keyword>
<dbReference type="GO" id="GO:0005524">
    <property type="term" value="F:ATP binding"/>
    <property type="evidence" value="ECO:0007669"/>
    <property type="project" value="UniProtKB-KW"/>
</dbReference>
<organism evidence="13 14">
    <name type="scientific">Galdieria sulphuraria</name>
    <name type="common">Red alga</name>
    <dbReference type="NCBI Taxonomy" id="130081"/>
    <lineage>
        <taxon>Eukaryota</taxon>
        <taxon>Rhodophyta</taxon>
        <taxon>Bangiophyceae</taxon>
        <taxon>Galdieriales</taxon>
        <taxon>Galdieriaceae</taxon>
        <taxon>Galdieria</taxon>
    </lineage>
</organism>
<dbReference type="eggNOG" id="KOG0581">
    <property type="taxonomic scope" value="Eukaryota"/>
</dbReference>
<dbReference type="OrthoDB" id="4817at2759"/>
<evidence type="ECO:0000256" key="3">
    <source>
        <dbReference type="ARBA" id="ARBA00022777"/>
    </source>
</evidence>
<keyword evidence="4" id="KW-0067">ATP-binding</keyword>
<dbReference type="InterPro" id="IPR011009">
    <property type="entry name" value="Kinase-like_dom_sf"/>
</dbReference>
<keyword evidence="3 13" id="KW-0418">Kinase</keyword>
<keyword evidence="14" id="KW-1185">Reference proteome</keyword>
<evidence type="ECO:0000256" key="1">
    <source>
        <dbReference type="ARBA" id="ARBA00022679"/>
    </source>
</evidence>
<comment type="catalytic activity">
    <reaction evidence="9">
        <text>L-tyrosyl-[protein] + ATP = O-phospho-L-tyrosyl-[protein] + ADP + H(+)</text>
        <dbReference type="Rhea" id="RHEA:10596"/>
        <dbReference type="Rhea" id="RHEA-COMP:10136"/>
        <dbReference type="Rhea" id="RHEA-COMP:20101"/>
        <dbReference type="ChEBI" id="CHEBI:15378"/>
        <dbReference type="ChEBI" id="CHEBI:30616"/>
        <dbReference type="ChEBI" id="CHEBI:46858"/>
        <dbReference type="ChEBI" id="CHEBI:61978"/>
        <dbReference type="ChEBI" id="CHEBI:456216"/>
        <dbReference type="EC" id="2.7.12.2"/>
    </reaction>
</comment>
<dbReference type="PROSITE" id="PS50011">
    <property type="entry name" value="PROTEIN_KINASE_DOM"/>
    <property type="match status" value="1"/>
</dbReference>
<feature type="region of interest" description="Disordered" evidence="10">
    <location>
        <begin position="163"/>
        <end position="189"/>
    </location>
</feature>
<evidence type="ECO:0000313" key="14">
    <source>
        <dbReference type="Proteomes" id="UP000030680"/>
    </source>
</evidence>
<comment type="catalytic activity">
    <reaction evidence="7">
        <text>L-seryl-[protein] + ATP = O-phospho-L-seryl-[protein] + ADP + H(+)</text>
        <dbReference type="Rhea" id="RHEA:17989"/>
        <dbReference type="Rhea" id="RHEA-COMP:9863"/>
        <dbReference type="Rhea" id="RHEA-COMP:11604"/>
        <dbReference type="ChEBI" id="CHEBI:15378"/>
        <dbReference type="ChEBI" id="CHEBI:29999"/>
        <dbReference type="ChEBI" id="CHEBI:30616"/>
        <dbReference type="ChEBI" id="CHEBI:83421"/>
        <dbReference type="ChEBI" id="CHEBI:456216"/>
        <dbReference type="EC" id="2.7.12.2"/>
    </reaction>
</comment>
<proteinExistence type="inferred from homology"/>
<feature type="domain" description="Protein kinase" evidence="12">
    <location>
        <begin position="487"/>
        <end position="774"/>
    </location>
</feature>
<name>M2XXR4_GALSU</name>
<dbReference type="Gene3D" id="3.30.200.20">
    <property type="entry name" value="Phosphorylase Kinase, domain 1"/>
    <property type="match status" value="1"/>
</dbReference>
<keyword evidence="1 13" id="KW-0808">Transferase</keyword>
<evidence type="ECO:0000256" key="11">
    <source>
        <dbReference type="SAM" id="SignalP"/>
    </source>
</evidence>
<dbReference type="GO" id="GO:0106310">
    <property type="term" value="F:protein serine kinase activity"/>
    <property type="evidence" value="ECO:0007669"/>
    <property type="project" value="RHEA"/>
</dbReference>
<evidence type="ECO:0000259" key="12">
    <source>
        <dbReference type="PROSITE" id="PS50011"/>
    </source>
</evidence>
<dbReference type="InterPro" id="IPR008271">
    <property type="entry name" value="Ser/Thr_kinase_AS"/>
</dbReference>
<dbReference type="Pfam" id="PF00069">
    <property type="entry name" value="Pkinase"/>
    <property type="match status" value="1"/>
</dbReference>
<dbReference type="GO" id="GO:0004713">
    <property type="term" value="F:protein tyrosine kinase activity"/>
    <property type="evidence" value="ECO:0007669"/>
    <property type="project" value="RHEA"/>
</dbReference>
<feature type="region of interest" description="Disordered" evidence="10">
    <location>
        <begin position="215"/>
        <end position="250"/>
    </location>
</feature>
<feature type="compositionally biased region" description="Polar residues" evidence="10">
    <location>
        <begin position="171"/>
        <end position="183"/>
    </location>
</feature>
<dbReference type="SUPFAM" id="SSF56112">
    <property type="entry name" value="Protein kinase-like (PK-like)"/>
    <property type="match status" value="1"/>
</dbReference>
<dbReference type="InterPro" id="IPR000719">
    <property type="entry name" value="Prot_kinase_dom"/>
</dbReference>
<dbReference type="Gene3D" id="1.10.510.10">
    <property type="entry name" value="Transferase(Phosphotransferase) domain 1"/>
    <property type="match status" value="1"/>
</dbReference>